<accession>A0ABN7ANE9</accession>
<dbReference type="InterPro" id="IPR002110">
    <property type="entry name" value="Ankyrin_rpt"/>
</dbReference>
<dbReference type="PRINTS" id="PR01415">
    <property type="entry name" value="ANKYRIN"/>
</dbReference>
<dbReference type="PANTHER" id="PTHR24117">
    <property type="entry name" value="AGAP007537-PB"/>
    <property type="match status" value="1"/>
</dbReference>
<feature type="compositionally biased region" description="Polar residues" evidence="3">
    <location>
        <begin position="507"/>
        <end position="547"/>
    </location>
</feature>
<feature type="compositionally biased region" description="Low complexity" evidence="3">
    <location>
        <begin position="312"/>
        <end position="341"/>
    </location>
</feature>
<dbReference type="EMBL" id="AP028911">
    <property type="protein sequence ID" value="BES92774.1"/>
    <property type="molecule type" value="Genomic_DNA"/>
</dbReference>
<comment type="similarity">
    <text evidence="1">Belongs to the BCOR family.</text>
</comment>
<dbReference type="PANTHER" id="PTHR24117:SF9">
    <property type="entry name" value="BCL-6 COREPRESSOR PCGF1 BINDING DOMAIN-CONTAINING PROTEIN"/>
    <property type="match status" value="1"/>
</dbReference>
<feature type="region of interest" description="Disordered" evidence="3">
    <location>
        <begin position="945"/>
        <end position="1084"/>
    </location>
</feature>
<dbReference type="SMART" id="SM00248">
    <property type="entry name" value="ANK"/>
    <property type="match status" value="3"/>
</dbReference>
<feature type="repeat" description="ANK" evidence="2">
    <location>
        <begin position="1568"/>
        <end position="1591"/>
    </location>
</feature>
<dbReference type="InterPro" id="IPR047144">
    <property type="entry name" value="BCOR-like"/>
</dbReference>
<feature type="region of interest" description="Disordered" evidence="3">
    <location>
        <begin position="1450"/>
        <end position="1546"/>
    </location>
</feature>
<feature type="compositionally biased region" description="Low complexity" evidence="3">
    <location>
        <begin position="126"/>
        <end position="135"/>
    </location>
</feature>
<feature type="region of interest" description="Disordered" evidence="3">
    <location>
        <begin position="44"/>
        <end position="226"/>
    </location>
</feature>
<dbReference type="SUPFAM" id="SSF48403">
    <property type="entry name" value="Ankyrin repeat"/>
    <property type="match status" value="1"/>
</dbReference>
<keyword evidence="2" id="KW-0040">ANK repeat</keyword>
<feature type="compositionally biased region" description="Low complexity" evidence="3">
    <location>
        <begin position="392"/>
        <end position="403"/>
    </location>
</feature>
<feature type="region of interest" description="Disordered" evidence="3">
    <location>
        <begin position="275"/>
        <end position="377"/>
    </location>
</feature>
<feature type="compositionally biased region" description="Polar residues" evidence="3">
    <location>
        <begin position="78"/>
        <end position="97"/>
    </location>
</feature>
<feature type="region of interest" description="Disordered" evidence="3">
    <location>
        <begin position="1360"/>
        <end position="1395"/>
    </location>
</feature>
<dbReference type="Pfam" id="PF00023">
    <property type="entry name" value="Ank"/>
    <property type="match status" value="1"/>
</dbReference>
<evidence type="ECO:0000256" key="2">
    <source>
        <dbReference type="PROSITE-ProRule" id="PRU00023"/>
    </source>
</evidence>
<feature type="compositionally biased region" description="Polar residues" evidence="3">
    <location>
        <begin position="638"/>
        <end position="654"/>
    </location>
</feature>
<dbReference type="PROSITE" id="PS50088">
    <property type="entry name" value="ANK_REPEAT"/>
    <property type="match status" value="3"/>
</dbReference>
<feature type="compositionally biased region" description="Polar residues" evidence="3">
    <location>
        <begin position="664"/>
        <end position="679"/>
    </location>
</feature>
<evidence type="ECO:0000256" key="1">
    <source>
        <dbReference type="ARBA" id="ARBA00034703"/>
    </source>
</evidence>
<reference evidence="4 5" key="1">
    <citation type="submission" date="2023-09" db="EMBL/GenBank/DDBJ databases">
        <title>Nesidiocoris tenuis whole genome shotgun sequence.</title>
        <authorList>
            <person name="Shibata T."/>
            <person name="Shimoda M."/>
            <person name="Kobayashi T."/>
            <person name="Uehara T."/>
        </authorList>
    </citation>
    <scope>NUCLEOTIDE SEQUENCE [LARGE SCALE GENOMIC DNA]</scope>
    <source>
        <strain evidence="4 5">Japan</strain>
    </source>
</reference>
<feature type="compositionally biased region" description="Basic residues" evidence="3">
    <location>
        <begin position="1504"/>
        <end position="1513"/>
    </location>
</feature>
<name>A0ABN7ANE9_9HEMI</name>
<feature type="repeat" description="ANK" evidence="2">
    <location>
        <begin position="1635"/>
        <end position="1667"/>
    </location>
</feature>
<evidence type="ECO:0000313" key="5">
    <source>
        <dbReference type="Proteomes" id="UP001307889"/>
    </source>
</evidence>
<gene>
    <name evidence="4" type="ORF">NTJ_05582</name>
</gene>
<keyword evidence="5" id="KW-1185">Reference proteome</keyword>
<organism evidence="4 5">
    <name type="scientific">Nesidiocoris tenuis</name>
    <dbReference type="NCBI Taxonomy" id="355587"/>
    <lineage>
        <taxon>Eukaryota</taxon>
        <taxon>Metazoa</taxon>
        <taxon>Ecdysozoa</taxon>
        <taxon>Arthropoda</taxon>
        <taxon>Hexapoda</taxon>
        <taxon>Insecta</taxon>
        <taxon>Pterygota</taxon>
        <taxon>Neoptera</taxon>
        <taxon>Paraneoptera</taxon>
        <taxon>Hemiptera</taxon>
        <taxon>Heteroptera</taxon>
        <taxon>Panheteroptera</taxon>
        <taxon>Cimicomorpha</taxon>
        <taxon>Miridae</taxon>
        <taxon>Dicyphina</taxon>
        <taxon>Nesidiocoris</taxon>
    </lineage>
</organism>
<feature type="compositionally biased region" description="Polar residues" evidence="3">
    <location>
        <begin position="213"/>
        <end position="226"/>
    </location>
</feature>
<dbReference type="PROSITE" id="PS50297">
    <property type="entry name" value="ANK_REP_REGION"/>
    <property type="match status" value="3"/>
</dbReference>
<dbReference type="InterPro" id="IPR036770">
    <property type="entry name" value="Ankyrin_rpt-contain_sf"/>
</dbReference>
<feature type="compositionally biased region" description="Low complexity" evidence="3">
    <location>
        <begin position="430"/>
        <end position="445"/>
    </location>
</feature>
<feature type="compositionally biased region" description="Basic residues" evidence="3">
    <location>
        <begin position="1469"/>
        <end position="1493"/>
    </location>
</feature>
<feature type="region of interest" description="Disordered" evidence="3">
    <location>
        <begin position="389"/>
        <end position="553"/>
    </location>
</feature>
<feature type="region of interest" description="Disordered" evidence="3">
    <location>
        <begin position="581"/>
        <end position="610"/>
    </location>
</feature>
<evidence type="ECO:0000313" key="4">
    <source>
        <dbReference type="EMBL" id="BES92774.1"/>
    </source>
</evidence>
<feature type="compositionally biased region" description="Low complexity" evidence="3">
    <location>
        <begin position="1012"/>
        <end position="1026"/>
    </location>
</feature>
<feature type="region of interest" description="Disordered" evidence="3">
    <location>
        <begin position="747"/>
        <end position="777"/>
    </location>
</feature>
<feature type="compositionally biased region" description="Low complexity" evidence="3">
    <location>
        <begin position="57"/>
        <end position="69"/>
    </location>
</feature>
<sequence length="1823" mass="199385">MDVTYNNVLESTRQYFQGVPPAATGIGQSGQHAGGGGSGMGLYNNVQAGGQAHTNGPNNYYQQQQQQPQRLYGREPSLPQQAQSGQPVPSYLTNGSAAKTHYPSPSPSPHEIRVPPAVGPHKNRYSPHPQSSPSPQDHRLPSMSPFNNLAYANQLHQSQRSRHTPPVAASNAPSLPPISQLKPPVPAPVSAPGMAPAPAQSPLPAPTPPPSIANYQHRQVNGGASTGGRYSNSFYYQNQSLLIQQYELQQQQQQLQQQLQIQQREELKQQQAFYSSLTNSRQQTQSHHAQQPQSTHRPQSRDYPNANPPSQSPSRSSAPSGPAIAPTRTSTSRTTPTNKTGGTSGANSKRESPLDLSVKTVRQSADSTAENSNTDSGTTYYYFQQEGVRAHQQNSSASNQQSNPYAAMQPATTPKVDFSPNFSQHAHILQSHQNQPQSRPQSQQSAIVNYRQQHQPPSQQQPHAYQQQLPPHSRAAPSSHQPSSRGSSSQHHPAANNVEKQRWKKNMPTSFPLPSTSVLKPGSSSGMPPYNPTNLSGSNNMPGTSGNVGLLSGHYHVNHLGQTIPKPSYPQEPTRYQQNYLKRPPSEDQSKASAPVAPKQPRISADDRSWKASIDREIEERFNTYLSSKGLANGEVSKASSESSTGATVTQTSVPYPAPPIKNLNHSQHVQPQQQTASLQHGYPSSADKNSHSSGSGGGAADKRVLSILRNSLETKEARLQQQLAKSPLQYTELTTRPPSSIHQMYSQSHHRQPLPAFQSLGPPPPQRDSFPTHPRLSIPKAIDSVKELNRTAPPYLGSNVYPPHFPTEYRPHLHPGMLQHHSSHRVPTIETSNRQTEVVDITKEETSDLVNLSPRAMPSQPSLLNFNNQTRLPGAVQNGANPPSSKGDFDGLAAFLAARIRTKAELKQQPSADLPVSSASNSTVATSLSSSTFRPPYSDLVKTASSVEPQNGSSKHSQWAPSSHKIAKDHSQAASFPRRRLFSKGEEEQPPGADGEIPLVGALPPTSAFLPPRTTPSHRSSSETSVFDFRESDSEGEAPSLERQAGRRPSISNPANAIPQSAPAPNEVIFPPTPLEEELKPEETETYDEWLVSIDELIRQVTKDQLRRAKRMSGKKHSTRGGKSGGRGAVSGDLKSNPALMSDIKPSPTVIKQEFKTDSEESPGLHRAPHSTPLVATVKEEVFSETETTPSSKELSSFEATPDSKDGLKGLRLGTTSGRGRGGRGRGRRGGGPGSRGGRGARTKKTLYGDGSDFRTPGWEDEVYKFKKSLRMPPRLINIARPSCWPKPPLSLPDLEAYPDSPMTNDSADTFPGKNNVENGAKKENVEPAKEEDKKSLAKSLGEDHSFLNRLMAKYTARKKKIKKESPAKAEWTTGEDAPELLPTPSLLGAKDPGLLGFRKETINEYREEFLKSGSFTAEADLPPTILETRTRTENKLYQERLTIREVFGTERPASAPPPGTTTDDLRRRQRLRKNKQMEKKKRMMVRAKKEKLRQEGAGKGSGKSKFRRKLKSSGFDYIKKPKKKPSIPKKPGETPPKPKKKPKVVQQMTDQEIEELIKSWTLNKGVGETVLHRAAKSGNVDVVRYLVDKLEMDPSPRDNAGYTPLHEACSRGHVAVVQLLLTFGASVEDSALGGVRPLHEAAENGFTKVVRVLLDYGADPLLATYSGVTAVSLAAADEESRLLMEHHIAENGSIVTSVHANMAAVPKEANLDGIEIEESEFPLPTLYRLSGDNNSWVLFHELAPLLDNIKSKEALCKVLKQDSSTVVRDMKLHEFYAKAHARAIKAAPPTECPNKTSKLTLVKYTNEIKELLGVETTVIPR</sequence>
<feature type="region of interest" description="Disordered" evidence="3">
    <location>
        <begin position="636"/>
        <end position="701"/>
    </location>
</feature>
<feature type="compositionally biased region" description="Polar residues" evidence="3">
    <location>
        <begin position="144"/>
        <end position="158"/>
    </location>
</feature>
<dbReference type="Gene3D" id="1.25.40.20">
    <property type="entry name" value="Ankyrin repeat-containing domain"/>
    <property type="match status" value="1"/>
</dbReference>
<feature type="compositionally biased region" description="Polar residues" evidence="3">
    <location>
        <begin position="1186"/>
        <end position="1200"/>
    </location>
</feature>
<feature type="compositionally biased region" description="Polar residues" evidence="3">
    <location>
        <begin position="360"/>
        <end position="377"/>
    </location>
</feature>
<dbReference type="Pfam" id="PF12796">
    <property type="entry name" value="Ank_2"/>
    <property type="match status" value="1"/>
</dbReference>
<dbReference type="Proteomes" id="UP001307889">
    <property type="component" value="Chromosome 3"/>
</dbReference>
<feature type="region of interest" description="Disordered" evidence="3">
    <location>
        <begin position="1296"/>
        <end position="1342"/>
    </location>
</feature>
<feature type="compositionally biased region" description="Polar residues" evidence="3">
    <location>
        <begin position="945"/>
        <end position="962"/>
    </location>
</feature>
<proteinExistence type="inferred from homology"/>
<feature type="compositionally biased region" description="Basic residues" evidence="3">
    <location>
        <begin position="1109"/>
        <end position="1121"/>
    </location>
</feature>
<evidence type="ECO:0000256" key="3">
    <source>
        <dbReference type="SAM" id="MobiDB-lite"/>
    </source>
</evidence>
<feature type="region of interest" description="Disordered" evidence="3">
    <location>
        <begin position="1106"/>
        <end position="1255"/>
    </location>
</feature>
<feature type="compositionally biased region" description="Polar residues" evidence="3">
    <location>
        <begin position="1051"/>
        <end position="1060"/>
    </location>
</feature>
<feature type="compositionally biased region" description="Polar residues" evidence="3">
    <location>
        <begin position="44"/>
        <end position="56"/>
    </location>
</feature>
<protein>
    <submittedName>
        <fullName evidence="4">Ankyrin repeat</fullName>
    </submittedName>
</protein>
<feature type="compositionally biased region" description="Low complexity" evidence="3">
    <location>
        <begin position="452"/>
        <end position="493"/>
    </location>
</feature>
<feature type="repeat" description="ANK" evidence="2">
    <location>
        <begin position="1602"/>
        <end position="1634"/>
    </location>
</feature>
<feature type="compositionally biased region" description="Pro residues" evidence="3">
    <location>
        <begin position="199"/>
        <end position="211"/>
    </location>
</feature>
<feature type="compositionally biased region" description="Basic and acidic residues" evidence="3">
    <location>
        <begin position="1321"/>
        <end position="1342"/>
    </location>
</feature>
<feature type="compositionally biased region" description="Low complexity" evidence="3">
    <location>
        <begin position="282"/>
        <end position="296"/>
    </location>
</feature>